<protein>
    <submittedName>
        <fullName evidence="3">2-hydroxycyclohexane-1-carbonyl-CoA dehydrogenase</fullName>
    </submittedName>
</protein>
<accession>A0A8J3H0D6</accession>
<evidence type="ECO:0000256" key="1">
    <source>
        <dbReference type="ARBA" id="ARBA00006484"/>
    </source>
</evidence>
<dbReference type="Proteomes" id="UP000626220">
    <property type="component" value="Unassembled WGS sequence"/>
</dbReference>
<organism evidence="3 4">
    <name type="scientific">Seohaeicola zhoushanensis</name>
    <dbReference type="NCBI Taxonomy" id="1569283"/>
    <lineage>
        <taxon>Bacteria</taxon>
        <taxon>Pseudomonadati</taxon>
        <taxon>Pseudomonadota</taxon>
        <taxon>Alphaproteobacteria</taxon>
        <taxon>Rhodobacterales</taxon>
        <taxon>Roseobacteraceae</taxon>
        <taxon>Seohaeicola</taxon>
    </lineage>
</organism>
<dbReference type="RefSeq" id="WP_189681397.1">
    <property type="nucleotide sequence ID" value="NZ_BNCJ01000011.1"/>
</dbReference>
<dbReference type="CDD" id="cd05233">
    <property type="entry name" value="SDR_c"/>
    <property type="match status" value="1"/>
</dbReference>
<dbReference type="InterPro" id="IPR002347">
    <property type="entry name" value="SDR_fam"/>
</dbReference>
<keyword evidence="2" id="KW-0560">Oxidoreductase</keyword>
<proteinExistence type="inferred from homology"/>
<keyword evidence="4" id="KW-1185">Reference proteome</keyword>
<dbReference type="Pfam" id="PF13561">
    <property type="entry name" value="adh_short_C2"/>
    <property type="match status" value="1"/>
</dbReference>
<dbReference type="PANTHER" id="PTHR43669">
    <property type="entry name" value="5-KETO-D-GLUCONATE 5-REDUCTASE"/>
    <property type="match status" value="1"/>
</dbReference>
<name>A0A8J3H0D6_9RHOB</name>
<evidence type="ECO:0000313" key="4">
    <source>
        <dbReference type="Proteomes" id="UP000626220"/>
    </source>
</evidence>
<dbReference type="AlphaFoldDB" id="A0A8J3H0D6"/>
<gene>
    <name evidence="3" type="ORF">GCM10017056_34970</name>
</gene>
<dbReference type="SUPFAM" id="SSF51735">
    <property type="entry name" value="NAD(P)-binding Rossmann-fold domains"/>
    <property type="match status" value="1"/>
</dbReference>
<dbReference type="InterPro" id="IPR036291">
    <property type="entry name" value="NAD(P)-bd_dom_sf"/>
</dbReference>
<dbReference type="Gene3D" id="3.40.50.720">
    <property type="entry name" value="NAD(P)-binding Rossmann-like Domain"/>
    <property type="match status" value="1"/>
</dbReference>
<evidence type="ECO:0000313" key="3">
    <source>
        <dbReference type="EMBL" id="GHF60470.1"/>
    </source>
</evidence>
<reference evidence="3" key="1">
    <citation type="journal article" date="2014" name="Int. J. Syst. Evol. Microbiol.">
        <title>Complete genome sequence of Corynebacterium casei LMG S-19264T (=DSM 44701T), isolated from a smear-ripened cheese.</title>
        <authorList>
            <consortium name="US DOE Joint Genome Institute (JGI-PGF)"/>
            <person name="Walter F."/>
            <person name="Albersmeier A."/>
            <person name="Kalinowski J."/>
            <person name="Ruckert C."/>
        </authorList>
    </citation>
    <scope>NUCLEOTIDE SEQUENCE</scope>
    <source>
        <strain evidence="3">KCTC 42650</strain>
    </source>
</reference>
<dbReference type="PRINTS" id="PR00081">
    <property type="entry name" value="GDHRDH"/>
</dbReference>
<reference evidence="3" key="2">
    <citation type="submission" date="2020-09" db="EMBL/GenBank/DDBJ databases">
        <authorList>
            <person name="Sun Q."/>
            <person name="Kim S."/>
        </authorList>
    </citation>
    <scope>NUCLEOTIDE SEQUENCE</scope>
    <source>
        <strain evidence="3">KCTC 42650</strain>
    </source>
</reference>
<dbReference type="EMBL" id="BNCJ01000011">
    <property type="protein sequence ID" value="GHF60470.1"/>
    <property type="molecule type" value="Genomic_DNA"/>
</dbReference>
<dbReference type="PANTHER" id="PTHR43669:SF3">
    <property type="entry name" value="ALCOHOL DEHYDROGENASE, PUTATIVE (AFU_ORTHOLOGUE AFUA_3G03445)-RELATED"/>
    <property type="match status" value="1"/>
</dbReference>
<comment type="caution">
    <text evidence="3">The sequence shown here is derived from an EMBL/GenBank/DDBJ whole genome shotgun (WGS) entry which is preliminary data.</text>
</comment>
<sequence>MPDLSGQRILVIGGTAGIGYACAARMQDAGATVTLAGRNRARGEAAAAKLGAGLVIGDASEPAQAARMVAEAAEAMGGLDVLLSGAGGDPMPRLLKNIPIEELMGDITRSLAPVILPARAAYDLMAAKGAGCILMIASDAGKLATPGEAAIGAAMAGIAMFARGMATEGKRNGIRVNCLTPSIVRGTPLYDKLMTDPFAGKLFGKAEAMAQLGVAEPDDLAHLATFLASPAARRITGQTISVTGGISAI</sequence>
<comment type="similarity">
    <text evidence="1">Belongs to the short-chain dehydrogenases/reductases (SDR) family.</text>
</comment>
<dbReference type="GO" id="GO:0016491">
    <property type="term" value="F:oxidoreductase activity"/>
    <property type="evidence" value="ECO:0007669"/>
    <property type="project" value="UniProtKB-KW"/>
</dbReference>
<evidence type="ECO:0000256" key="2">
    <source>
        <dbReference type="ARBA" id="ARBA00023002"/>
    </source>
</evidence>